<dbReference type="Gene3D" id="3.30.70.270">
    <property type="match status" value="1"/>
</dbReference>
<dbReference type="GO" id="GO:0043709">
    <property type="term" value="P:cell adhesion involved in single-species biofilm formation"/>
    <property type="evidence" value="ECO:0007669"/>
    <property type="project" value="TreeGrafter"/>
</dbReference>
<gene>
    <name evidence="8" type="ORF">HCN83_07810</name>
</gene>
<proteinExistence type="predicted"/>
<dbReference type="FunFam" id="3.30.70.270:FF:000001">
    <property type="entry name" value="Diguanylate cyclase domain protein"/>
    <property type="match status" value="1"/>
</dbReference>
<dbReference type="GO" id="GO:0000155">
    <property type="term" value="F:phosphorelay sensor kinase activity"/>
    <property type="evidence" value="ECO:0007669"/>
    <property type="project" value="InterPro"/>
</dbReference>
<dbReference type="PROSITE" id="PS50887">
    <property type="entry name" value="GGDEF"/>
    <property type="match status" value="1"/>
</dbReference>
<dbReference type="InterPro" id="IPR000160">
    <property type="entry name" value="GGDEF_dom"/>
</dbReference>
<dbReference type="InterPro" id="IPR029787">
    <property type="entry name" value="Nucleotide_cyclase"/>
</dbReference>
<evidence type="ECO:0000313" key="9">
    <source>
        <dbReference type="Proteomes" id="UP000752012"/>
    </source>
</evidence>
<dbReference type="GO" id="GO:0071555">
    <property type="term" value="P:cell wall organization"/>
    <property type="evidence" value="ECO:0007669"/>
    <property type="project" value="InterPro"/>
</dbReference>
<protein>
    <submittedName>
        <fullName evidence="8">Diguanylate cyclase</fullName>
    </submittedName>
</protein>
<organism evidence="8 9">
    <name type="scientific">Alkalicoccus luteus</name>
    <dbReference type="NCBI Taxonomy" id="1237094"/>
    <lineage>
        <taxon>Bacteria</taxon>
        <taxon>Bacillati</taxon>
        <taxon>Bacillota</taxon>
        <taxon>Bacilli</taxon>
        <taxon>Bacillales</taxon>
        <taxon>Bacillaceae</taxon>
        <taxon>Alkalicoccus</taxon>
    </lineage>
</organism>
<feature type="transmembrane region" description="Helical" evidence="6">
    <location>
        <begin position="68"/>
        <end position="90"/>
    </location>
</feature>
<evidence type="ECO:0000256" key="3">
    <source>
        <dbReference type="ARBA" id="ARBA00022692"/>
    </source>
</evidence>
<dbReference type="Pfam" id="PF07694">
    <property type="entry name" value="5TM-5TMR_LYT"/>
    <property type="match status" value="1"/>
</dbReference>
<dbReference type="GO" id="GO:0005886">
    <property type="term" value="C:plasma membrane"/>
    <property type="evidence" value="ECO:0007669"/>
    <property type="project" value="UniProtKB-SubCell"/>
</dbReference>
<dbReference type="EMBL" id="JAATHJ010000009">
    <property type="protein sequence ID" value="NJP37491.1"/>
    <property type="molecule type" value="Genomic_DNA"/>
</dbReference>
<reference evidence="8 9" key="1">
    <citation type="submission" date="2020-03" db="EMBL/GenBank/DDBJ databases">
        <title>Assessment of the enzymatic potential of alkaline-tolerant lipase obtained from Bacillus luteus H11 (technogenic soil) for the bioremediation of saline soils contaminated with petroleum substances.</title>
        <authorList>
            <person name="Kalwasinska A."/>
        </authorList>
    </citation>
    <scope>NUCLEOTIDE SEQUENCE [LARGE SCALE GENOMIC DNA]</scope>
    <source>
        <strain evidence="8 9">H11</strain>
    </source>
</reference>
<feature type="transmembrane region" description="Helical" evidence="6">
    <location>
        <begin position="161"/>
        <end position="180"/>
    </location>
</feature>
<dbReference type="AlphaFoldDB" id="A0A969TUZ9"/>
<dbReference type="Proteomes" id="UP000752012">
    <property type="component" value="Unassembled WGS sequence"/>
</dbReference>
<feature type="transmembrane region" description="Helical" evidence="6">
    <location>
        <begin position="96"/>
        <end position="120"/>
    </location>
</feature>
<name>A0A969TUZ9_9BACI</name>
<keyword evidence="2" id="KW-1003">Cell membrane</keyword>
<dbReference type="GO" id="GO:0052621">
    <property type="term" value="F:diguanylate cyclase activity"/>
    <property type="evidence" value="ECO:0007669"/>
    <property type="project" value="TreeGrafter"/>
</dbReference>
<comment type="subcellular location">
    <subcellularLocation>
        <location evidence="1">Cell membrane</location>
        <topology evidence="1">Multi-pass membrane protein</topology>
    </subcellularLocation>
</comment>
<dbReference type="SMART" id="SM00267">
    <property type="entry name" value="GGDEF"/>
    <property type="match status" value="1"/>
</dbReference>
<comment type="caution">
    <text evidence="8">The sequence shown here is derived from an EMBL/GenBank/DDBJ whole genome shotgun (WGS) entry which is preliminary data.</text>
</comment>
<sequence>MIKELGANLAVLTTLLFLYTQFTGRYALHQTSPLKLKLFAGVMGGLLANVLMFYSLQYGETIVDLRHIPVLLLAYYGGAVPAGIAMLFVITGRFLFGMTVSAIAGSALIIAVTLAAVWIARCKLTKTFCVFWMATAANMIFTAVIIYLLQDWSILTGLVPFYWVVSYVGVAAAFYTVEYTRRSQHLLKRYREESLTDGLTGLNNLRQFNMHLRSFSEEAKEADKPLALLFADIDHFKRVNDTFGHKEGDLVLKEIAAIMGRNVRPVDIISRNGGEEFTVLLPGCAKDDAQEIAERIRKAVEAHPFVLSDGSVIHVTLSIGIAAFPETSAAPETLTADADEALYEAERT</sequence>
<dbReference type="GO" id="GO:1902201">
    <property type="term" value="P:negative regulation of bacterial-type flagellum-dependent cell motility"/>
    <property type="evidence" value="ECO:0007669"/>
    <property type="project" value="TreeGrafter"/>
</dbReference>
<keyword evidence="5 6" id="KW-0472">Membrane</keyword>
<evidence type="ECO:0000256" key="5">
    <source>
        <dbReference type="ARBA" id="ARBA00023136"/>
    </source>
</evidence>
<dbReference type="InterPro" id="IPR050469">
    <property type="entry name" value="Diguanylate_Cyclase"/>
</dbReference>
<accession>A0A969TUZ9</accession>
<dbReference type="InterPro" id="IPR043128">
    <property type="entry name" value="Rev_trsase/Diguanyl_cyclase"/>
</dbReference>
<evidence type="ECO:0000256" key="2">
    <source>
        <dbReference type="ARBA" id="ARBA00022475"/>
    </source>
</evidence>
<evidence type="ECO:0000259" key="7">
    <source>
        <dbReference type="PROSITE" id="PS50887"/>
    </source>
</evidence>
<keyword evidence="3 6" id="KW-0812">Transmembrane</keyword>
<evidence type="ECO:0000256" key="4">
    <source>
        <dbReference type="ARBA" id="ARBA00022989"/>
    </source>
</evidence>
<dbReference type="SUPFAM" id="SSF55073">
    <property type="entry name" value="Nucleotide cyclase"/>
    <property type="match status" value="1"/>
</dbReference>
<evidence type="ECO:0000256" key="1">
    <source>
        <dbReference type="ARBA" id="ARBA00004651"/>
    </source>
</evidence>
<dbReference type="PANTHER" id="PTHR45138:SF9">
    <property type="entry name" value="DIGUANYLATE CYCLASE DGCM-RELATED"/>
    <property type="match status" value="1"/>
</dbReference>
<evidence type="ECO:0000256" key="6">
    <source>
        <dbReference type="SAM" id="Phobius"/>
    </source>
</evidence>
<feature type="domain" description="GGDEF" evidence="7">
    <location>
        <begin position="224"/>
        <end position="348"/>
    </location>
</feature>
<dbReference type="PANTHER" id="PTHR45138">
    <property type="entry name" value="REGULATORY COMPONENTS OF SENSORY TRANSDUCTION SYSTEM"/>
    <property type="match status" value="1"/>
</dbReference>
<dbReference type="InterPro" id="IPR011620">
    <property type="entry name" value="Sig_transdc_His_kinase_LytS_TM"/>
</dbReference>
<feature type="transmembrane region" description="Helical" evidence="6">
    <location>
        <begin position="127"/>
        <end position="149"/>
    </location>
</feature>
<keyword evidence="9" id="KW-1185">Reference proteome</keyword>
<dbReference type="Pfam" id="PF00990">
    <property type="entry name" value="GGDEF"/>
    <property type="match status" value="1"/>
</dbReference>
<feature type="transmembrane region" description="Helical" evidence="6">
    <location>
        <begin position="37"/>
        <end position="56"/>
    </location>
</feature>
<keyword evidence="4 6" id="KW-1133">Transmembrane helix</keyword>
<dbReference type="NCBIfam" id="TIGR00254">
    <property type="entry name" value="GGDEF"/>
    <property type="match status" value="1"/>
</dbReference>
<evidence type="ECO:0000313" key="8">
    <source>
        <dbReference type="EMBL" id="NJP37491.1"/>
    </source>
</evidence>
<dbReference type="CDD" id="cd01949">
    <property type="entry name" value="GGDEF"/>
    <property type="match status" value="1"/>
</dbReference>